<gene>
    <name evidence="1" type="ORF">ATPR_2385</name>
</gene>
<organism evidence="1 2">
    <name type="scientific">Acetobacter tropicalis NBRC 101654</name>
    <dbReference type="NCBI Taxonomy" id="749388"/>
    <lineage>
        <taxon>Bacteria</taxon>
        <taxon>Pseudomonadati</taxon>
        <taxon>Pseudomonadota</taxon>
        <taxon>Alphaproteobacteria</taxon>
        <taxon>Acetobacterales</taxon>
        <taxon>Acetobacteraceae</taxon>
        <taxon>Acetobacter</taxon>
    </lineage>
</organism>
<reference evidence="1 2" key="1">
    <citation type="journal article" date="2011" name="Biochem. Biophys. Res. Commun.">
        <title>Increased number of Arginine-based salt bridges contributes to the thermotolerance of thermotolerant acetic acid bacteria, Acetobacter tropicalis SKU1100.</title>
        <authorList>
            <person name="Matsutani M."/>
            <person name="Hirakawa H."/>
            <person name="Nishikura M."/>
            <person name="Soemphol W."/>
            <person name="Ali I.A.I."/>
            <person name="Yakushi T."/>
            <person name="Matsushita K."/>
        </authorList>
    </citation>
    <scope>NUCLEOTIDE SEQUENCE [LARGE SCALE GENOMIC DNA]</scope>
    <source>
        <strain evidence="1 2">NBRC 101654</strain>
    </source>
</reference>
<evidence type="ECO:0000313" key="1">
    <source>
        <dbReference type="EMBL" id="GAA09381.1"/>
    </source>
</evidence>
<comment type="caution">
    <text evidence="1">The sequence shown here is derived from an EMBL/GenBank/DDBJ whole genome shotgun (WGS) entry which is preliminary data.</text>
</comment>
<accession>F7VG86</accession>
<dbReference type="Proteomes" id="UP000004319">
    <property type="component" value="Unassembled WGS sequence"/>
</dbReference>
<protein>
    <submittedName>
        <fullName evidence="1">Uncharacterized protein</fullName>
    </submittedName>
</protein>
<sequence length="47" mass="5554">MEKGKSRSFWYVSLRHLRGVRRVGCTLLREGKVRVFVAFRELVTVTE</sequence>
<proteinExistence type="predicted"/>
<dbReference type="AlphaFoldDB" id="F7VG86"/>
<evidence type="ECO:0000313" key="2">
    <source>
        <dbReference type="Proteomes" id="UP000004319"/>
    </source>
</evidence>
<dbReference type="EMBL" id="BABS01000087">
    <property type="protein sequence ID" value="GAA09381.1"/>
    <property type="molecule type" value="Genomic_DNA"/>
</dbReference>
<name>F7VG86_9PROT</name>